<feature type="transmembrane region" description="Helical" evidence="1">
    <location>
        <begin position="104"/>
        <end position="123"/>
    </location>
</feature>
<dbReference type="InterPro" id="IPR022062">
    <property type="entry name" value="DUF3618"/>
</dbReference>
<gene>
    <name evidence="2" type="ORF">I4J89_43430</name>
</gene>
<dbReference type="Pfam" id="PF12277">
    <property type="entry name" value="DUF3618"/>
    <property type="match status" value="1"/>
</dbReference>
<keyword evidence="3" id="KW-1185">Reference proteome</keyword>
<dbReference type="AlphaFoldDB" id="A0A931CDU9"/>
<organism evidence="2 3">
    <name type="scientific">Actinoplanes aureus</name>
    <dbReference type="NCBI Taxonomy" id="2792083"/>
    <lineage>
        <taxon>Bacteria</taxon>
        <taxon>Bacillati</taxon>
        <taxon>Actinomycetota</taxon>
        <taxon>Actinomycetes</taxon>
        <taxon>Micromonosporales</taxon>
        <taxon>Micromonosporaceae</taxon>
        <taxon>Actinoplanes</taxon>
    </lineage>
</organism>
<evidence type="ECO:0000256" key="1">
    <source>
        <dbReference type="SAM" id="Phobius"/>
    </source>
</evidence>
<dbReference type="Proteomes" id="UP000598146">
    <property type="component" value="Unassembled WGS sequence"/>
</dbReference>
<evidence type="ECO:0000313" key="2">
    <source>
        <dbReference type="EMBL" id="MBG0568299.1"/>
    </source>
</evidence>
<name>A0A931CDU9_9ACTN</name>
<evidence type="ECO:0000313" key="3">
    <source>
        <dbReference type="Proteomes" id="UP000598146"/>
    </source>
</evidence>
<keyword evidence="1" id="KW-0812">Transmembrane</keyword>
<proteinExistence type="predicted"/>
<accession>A0A931CDU9</accession>
<comment type="caution">
    <text evidence="2">The sequence shown here is derived from an EMBL/GenBank/DDBJ whole genome shotgun (WGS) entry which is preliminary data.</text>
</comment>
<keyword evidence="1" id="KW-1133">Transmembrane helix</keyword>
<keyword evidence="1" id="KW-0472">Membrane</keyword>
<reference evidence="2" key="1">
    <citation type="submission" date="2020-11" db="EMBL/GenBank/DDBJ databases">
        <title>Isolation and identification of active actinomycetes.</title>
        <authorList>
            <person name="Sun X."/>
        </authorList>
    </citation>
    <scope>NUCLEOTIDE SEQUENCE</scope>
    <source>
        <strain evidence="2">NEAU-A11</strain>
    </source>
</reference>
<sequence length="127" mass="13285">MSGKNGSAAKPDLTALREEIRQTRADLGETVQALAARADVKARAREQVEQTKERVLTQAAAVTGRVREATLGATGRAKAAAVQATEGAPELAHDARARVRANPYPAVLVVAGVVAVVGVILIVRGRR</sequence>
<dbReference type="EMBL" id="JADQTO010000036">
    <property type="protein sequence ID" value="MBG0568299.1"/>
    <property type="molecule type" value="Genomic_DNA"/>
</dbReference>
<protein>
    <submittedName>
        <fullName evidence="2">DUF3618 domain-containing protein</fullName>
    </submittedName>
</protein>
<dbReference type="RefSeq" id="WP_196420070.1">
    <property type="nucleotide sequence ID" value="NZ_JADQTO010000036.1"/>
</dbReference>